<dbReference type="GO" id="GO:0015179">
    <property type="term" value="F:L-amino acid transmembrane transporter activity"/>
    <property type="evidence" value="ECO:0007669"/>
    <property type="project" value="TreeGrafter"/>
</dbReference>
<evidence type="ECO:0000259" key="8">
    <source>
        <dbReference type="Pfam" id="PF01490"/>
    </source>
</evidence>
<feature type="domain" description="Amino acid transporter transmembrane" evidence="8">
    <location>
        <begin position="51"/>
        <end position="446"/>
    </location>
</feature>
<feature type="transmembrane region" description="Helical" evidence="7">
    <location>
        <begin position="232"/>
        <end position="261"/>
    </location>
</feature>
<evidence type="ECO:0000256" key="1">
    <source>
        <dbReference type="ARBA" id="ARBA00004141"/>
    </source>
</evidence>
<feature type="transmembrane region" description="Helical" evidence="7">
    <location>
        <begin position="60"/>
        <end position="80"/>
    </location>
</feature>
<organism evidence="9 10">
    <name type="scientific">Neoarthrinium moseri</name>
    <dbReference type="NCBI Taxonomy" id="1658444"/>
    <lineage>
        <taxon>Eukaryota</taxon>
        <taxon>Fungi</taxon>
        <taxon>Dikarya</taxon>
        <taxon>Ascomycota</taxon>
        <taxon>Pezizomycotina</taxon>
        <taxon>Sordariomycetes</taxon>
        <taxon>Xylariomycetidae</taxon>
        <taxon>Amphisphaeriales</taxon>
        <taxon>Apiosporaceae</taxon>
        <taxon>Neoarthrinium</taxon>
    </lineage>
</organism>
<evidence type="ECO:0000256" key="3">
    <source>
        <dbReference type="ARBA" id="ARBA00022692"/>
    </source>
</evidence>
<evidence type="ECO:0000256" key="2">
    <source>
        <dbReference type="ARBA" id="ARBA00008066"/>
    </source>
</evidence>
<feature type="transmembrane region" description="Helical" evidence="7">
    <location>
        <begin position="428"/>
        <end position="449"/>
    </location>
</feature>
<keyword evidence="4 7" id="KW-1133">Transmembrane helix</keyword>
<feature type="transmembrane region" description="Helical" evidence="7">
    <location>
        <begin position="166"/>
        <end position="183"/>
    </location>
</feature>
<evidence type="ECO:0000256" key="5">
    <source>
        <dbReference type="ARBA" id="ARBA00023136"/>
    </source>
</evidence>
<comment type="similarity">
    <text evidence="2">Belongs to the amino acid/polyamine transporter 2 family.</text>
</comment>
<sequence length="472" mass="50891">MAAANGTKNEKLDISPAAPGSDGAEAASMKEAELESHEVFLKTEDGVDFRNVSWPRATIIFLKIIFATGVLSIPTAMYTLGALGGALSVVGWSFMNTYTAVIQGNFKTRHPECHSLADMGYTVGGAWFREVIGILYLVAYILCTGSGIVGLSVAFNALSDHAACTVWWGFLSFVIITAAASIRTLRNIGWLTWVGFFSIFIAILVVVIGVTTLDRPAAAPQEGNFELGYHVIAYPTFAAGMTATATIFVSTAGTSAFLPVISEMRNPREYKKALYICMSLVLAMYLSFSLVVYRWCGGWVTNPSLGSAGGTIKKVSYGIALIGLAVSGCLYQHVAAKYLFVRILRGTKHLQSNTVTHWVTWLGCTISLGVVAFILAEAIAIFNYLIALTGAVCFAPMAITIPGILWLHDFSEYRRGSAWQKAQYYFHWFLVLLGAFICVGGTYSTILSIKNAYDSGVIGSAFSCADNSATTH</sequence>
<evidence type="ECO:0000256" key="6">
    <source>
        <dbReference type="SAM" id="MobiDB-lite"/>
    </source>
</evidence>
<dbReference type="InterPro" id="IPR013057">
    <property type="entry name" value="AA_transpt_TM"/>
</dbReference>
<dbReference type="Gene3D" id="1.20.1740.10">
    <property type="entry name" value="Amino acid/polyamine transporter I"/>
    <property type="match status" value="1"/>
</dbReference>
<comment type="subcellular location">
    <subcellularLocation>
        <location evidence="1">Membrane</location>
        <topology evidence="1">Multi-pass membrane protein</topology>
    </subcellularLocation>
</comment>
<evidence type="ECO:0000256" key="4">
    <source>
        <dbReference type="ARBA" id="ARBA00022989"/>
    </source>
</evidence>
<proteinExistence type="inferred from homology"/>
<feature type="transmembrane region" description="Helical" evidence="7">
    <location>
        <begin position="355"/>
        <end position="375"/>
    </location>
</feature>
<dbReference type="PANTHER" id="PTHR22950">
    <property type="entry name" value="AMINO ACID TRANSPORTER"/>
    <property type="match status" value="1"/>
</dbReference>
<comment type="caution">
    <text evidence="9">The sequence shown here is derived from an EMBL/GenBank/DDBJ whole genome shotgun (WGS) entry which is preliminary data.</text>
</comment>
<evidence type="ECO:0000313" key="9">
    <source>
        <dbReference type="EMBL" id="KAI1875262.1"/>
    </source>
</evidence>
<keyword evidence="3 7" id="KW-0812">Transmembrane</keyword>
<dbReference type="GO" id="GO:0016020">
    <property type="term" value="C:membrane"/>
    <property type="evidence" value="ECO:0007669"/>
    <property type="project" value="UniProtKB-SubCell"/>
</dbReference>
<dbReference type="Proteomes" id="UP000829685">
    <property type="component" value="Unassembled WGS sequence"/>
</dbReference>
<name>A0A9Q0AST5_9PEZI</name>
<protein>
    <recommendedName>
        <fullName evidence="8">Amino acid transporter transmembrane domain-containing protein</fullName>
    </recommendedName>
</protein>
<feature type="transmembrane region" description="Helical" evidence="7">
    <location>
        <begin position="190"/>
        <end position="212"/>
    </location>
</feature>
<keyword evidence="5 7" id="KW-0472">Membrane</keyword>
<dbReference type="PANTHER" id="PTHR22950:SF697">
    <property type="entry name" value="AMINO ACID TRANSPORTER (EUROFUNG)"/>
    <property type="match status" value="1"/>
</dbReference>
<feature type="transmembrane region" description="Helical" evidence="7">
    <location>
        <begin position="86"/>
        <end position="106"/>
    </location>
</feature>
<gene>
    <name evidence="9" type="ORF">JX265_004320</name>
</gene>
<keyword evidence="10" id="KW-1185">Reference proteome</keyword>
<feature type="region of interest" description="Disordered" evidence="6">
    <location>
        <begin position="1"/>
        <end position="28"/>
    </location>
</feature>
<feature type="transmembrane region" description="Helical" evidence="7">
    <location>
        <begin position="315"/>
        <end position="334"/>
    </location>
</feature>
<dbReference type="FunFam" id="1.20.1740.10:FF:000039">
    <property type="entry name" value="Neutral amino acid transporter (Eurofung)"/>
    <property type="match status" value="1"/>
</dbReference>
<dbReference type="EMBL" id="JAFIMR010000008">
    <property type="protein sequence ID" value="KAI1875262.1"/>
    <property type="molecule type" value="Genomic_DNA"/>
</dbReference>
<feature type="transmembrane region" description="Helical" evidence="7">
    <location>
        <begin position="381"/>
        <end position="407"/>
    </location>
</feature>
<reference evidence="9" key="1">
    <citation type="submission" date="2021-03" db="EMBL/GenBank/DDBJ databases">
        <title>Revisited historic fungal species revealed as producer of novel bioactive compounds through whole genome sequencing and comparative genomics.</title>
        <authorList>
            <person name="Vignolle G.A."/>
            <person name="Hochenegger N."/>
            <person name="Mach R.L."/>
            <person name="Mach-Aigner A.R."/>
            <person name="Javad Rahimi M."/>
            <person name="Salim K.A."/>
            <person name="Chan C.M."/>
            <person name="Lim L.B.L."/>
            <person name="Cai F."/>
            <person name="Druzhinina I.S."/>
            <person name="U'Ren J.M."/>
            <person name="Derntl C."/>
        </authorList>
    </citation>
    <scope>NUCLEOTIDE SEQUENCE</scope>
    <source>
        <strain evidence="9">TUCIM 5799</strain>
    </source>
</reference>
<feature type="transmembrane region" description="Helical" evidence="7">
    <location>
        <begin position="127"/>
        <end position="154"/>
    </location>
</feature>
<accession>A0A9Q0AST5</accession>
<evidence type="ECO:0000256" key="7">
    <source>
        <dbReference type="SAM" id="Phobius"/>
    </source>
</evidence>
<evidence type="ECO:0000313" key="10">
    <source>
        <dbReference type="Proteomes" id="UP000829685"/>
    </source>
</evidence>
<feature type="transmembrane region" description="Helical" evidence="7">
    <location>
        <begin position="273"/>
        <end position="295"/>
    </location>
</feature>
<dbReference type="AlphaFoldDB" id="A0A9Q0AST5"/>
<dbReference type="Pfam" id="PF01490">
    <property type="entry name" value="Aa_trans"/>
    <property type="match status" value="1"/>
</dbReference>